<gene>
    <name evidence="1" type="ORF">OG814_35380</name>
</gene>
<proteinExistence type="predicted"/>
<dbReference type="Gene3D" id="1.25.40.20">
    <property type="entry name" value="Ankyrin repeat-containing domain"/>
    <property type="match status" value="1"/>
</dbReference>
<dbReference type="Proteomes" id="UP001622594">
    <property type="component" value="Chromosome"/>
</dbReference>
<dbReference type="EMBL" id="CP108188">
    <property type="protein sequence ID" value="WTR74195.1"/>
    <property type="molecule type" value="Genomic_DNA"/>
</dbReference>
<name>A0ABZ1LJI5_9ACTN</name>
<evidence type="ECO:0008006" key="3">
    <source>
        <dbReference type="Google" id="ProtNLM"/>
    </source>
</evidence>
<organism evidence="1 2">
    <name type="scientific">Streptomyces zaomyceticus</name>
    <dbReference type="NCBI Taxonomy" id="68286"/>
    <lineage>
        <taxon>Bacteria</taxon>
        <taxon>Bacillati</taxon>
        <taxon>Actinomycetota</taxon>
        <taxon>Actinomycetes</taxon>
        <taxon>Kitasatosporales</taxon>
        <taxon>Streptomycetaceae</taxon>
        <taxon>Streptomyces</taxon>
    </lineage>
</organism>
<sequence length="79" mass="8831">MLLEFGADLEDRSMKGETVLERVAGTPDPDTVRHLLARGAAPTPRCVFRARSGAHNRPESARVFEEIEEIILRAAFARR</sequence>
<accession>A0ABZ1LJI5</accession>
<dbReference type="InterPro" id="IPR036770">
    <property type="entry name" value="Ankyrin_rpt-contain_sf"/>
</dbReference>
<evidence type="ECO:0000313" key="1">
    <source>
        <dbReference type="EMBL" id="WTR74195.1"/>
    </source>
</evidence>
<evidence type="ECO:0000313" key="2">
    <source>
        <dbReference type="Proteomes" id="UP001622594"/>
    </source>
</evidence>
<protein>
    <recommendedName>
        <fullName evidence="3">Ankyrin repeat domain-containing protein</fullName>
    </recommendedName>
</protein>
<dbReference type="RefSeq" id="WP_371637054.1">
    <property type="nucleotide sequence ID" value="NZ_CP108062.1"/>
</dbReference>
<keyword evidence="2" id="KW-1185">Reference proteome</keyword>
<reference evidence="1 2" key="1">
    <citation type="submission" date="2022-10" db="EMBL/GenBank/DDBJ databases">
        <title>The complete genomes of actinobacterial strains from the NBC collection.</title>
        <authorList>
            <person name="Joergensen T.S."/>
            <person name="Alvarez Arevalo M."/>
            <person name="Sterndorff E.B."/>
            <person name="Faurdal D."/>
            <person name="Vuksanovic O."/>
            <person name="Mourched A.-S."/>
            <person name="Charusanti P."/>
            <person name="Shaw S."/>
            <person name="Blin K."/>
            <person name="Weber T."/>
        </authorList>
    </citation>
    <scope>NUCLEOTIDE SEQUENCE [LARGE SCALE GENOMIC DNA]</scope>
    <source>
        <strain evidence="1 2">NBC_00123</strain>
    </source>
</reference>